<reference evidence="3" key="2">
    <citation type="submission" date="2011-02" db="EMBL/GenBank/DDBJ databases">
        <authorList>
            <person name="MacLean D."/>
        </authorList>
    </citation>
    <scope>NUCLEOTIDE SEQUENCE</scope>
</reference>
<keyword evidence="2" id="KW-0677">Repeat</keyword>
<dbReference type="AlphaFoldDB" id="F0WNR2"/>
<dbReference type="EMBL" id="FR824219">
    <property type="protein sequence ID" value="CCA22954.1"/>
    <property type="molecule type" value="Genomic_DNA"/>
</dbReference>
<accession>F0WNR2</accession>
<dbReference type="PANTHER" id="PTHR15454:SF73">
    <property type="entry name" value="DYNEIN AXONEMAL LIGHT CHAIN 1"/>
    <property type="match status" value="1"/>
</dbReference>
<dbReference type="InterPro" id="IPR001611">
    <property type="entry name" value="Leu-rich_rpt"/>
</dbReference>
<evidence type="ECO:0000256" key="2">
    <source>
        <dbReference type="ARBA" id="ARBA00022737"/>
    </source>
</evidence>
<dbReference type="GO" id="GO:0005737">
    <property type="term" value="C:cytoplasm"/>
    <property type="evidence" value="ECO:0007669"/>
    <property type="project" value="TreeGrafter"/>
</dbReference>
<evidence type="ECO:0000313" key="3">
    <source>
        <dbReference type="EMBL" id="CCA22954.1"/>
    </source>
</evidence>
<organism evidence="3">
    <name type="scientific">Albugo laibachii Nc14</name>
    <dbReference type="NCBI Taxonomy" id="890382"/>
    <lineage>
        <taxon>Eukaryota</taxon>
        <taxon>Sar</taxon>
        <taxon>Stramenopiles</taxon>
        <taxon>Oomycota</taxon>
        <taxon>Peronosporomycetes</taxon>
        <taxon>Albuginales</taxon>
        <taxon>Albuginaceae</taxon>
        <taxon>Albugo</taxon>
    </lineage>
</organism>
<protein>
    <submittedName>
        <fullName evidence="3">Uncharacterized protein AlNc14C174G8074</fullName>
    </submittedName>
</protein>
<sequence length="296" mass="33169">MPAMRSYQIPSGYSRSWSDFVACENQVMVDSLFFGRAKVASSTSRGVRNSDPKRGSLVPFDDLENVSECSIVDTSFHATGDRQPLNASTLDLSGRSFTTLQEIGSIHVPPYITHLDISKNFLETIPCLPANILINLDISLNRISSLQSIQQMTHLQELNLGYNCLTDVSCLAHCLELRRLNLTGNRVKSSKGLESLILLQSLDLSDNLIRTVGAVRSLSMCQQLTHLALRGNPFSLELKYRVRVRDTVPSILILDGKTLRTKVRYKAPRGHCLKSLSYSRIYDDRKVFSIRQSMNC</sequence>
<dbReference type="Gene3D" id="3.80.10.10">
    <property type="entry name" value="Ribonuclease Inhibitor"/>
    <property type="match status" value="2"/>
</dbReference>
<reference evidence="3" key="1">
    <citation type="journal article" date="2011" name="PLoS Biol.">
        <title>Gene gain and loss during evolution of obligate parasitism in the white rust pathogen of Arabidopsis thaliana.</title>
        <authorList>
            <person name="Kemen E."/>
            <person name="Gardiner A."/>
            <person name="Schultz-Larsen T."/>
            <person name="Kemen A.C."/>
            <person name="Balmuth A.L."/>
            <person name="Robert-Seilaniantz A."/>
            <person name="Bailey K."/>
            <person name="Holub E."/>
            <person name="Studholme D.J."/>
            <person name="Maclean D."/>
            <person name="Jones J.D."/>
        </authorList>
    </citation>
    <scope>NUCLEOTIDE SEQUENCE</scope>
</reference>
<dbReference type="PROSITE" id="PS51450">
    <property type="entry name" value="LRR"/>
    <property type="match status" value="3"/>
</dbReference>
<dbReference type="PANTHER" id="PTHR15454">
    <property type="entry name" value="NISCHARIN RELATED"/>
    <property type="match status" value="1"/>
</dbReference>
<dbReference type="Pfam" id="PF13855">
    <property type="entry name" value="LRR_8"/>
    <property type="match status" value="1"/>
</dbReference>
<dbReference type="HOGENOM" id="CLU_941396_0_0_1"/>
<gene>
    <name evidence="3" type="primary">AlNc14C174G8074</name>
    <name evidence="3" type="ORF">ALNC14_090970</name>
</gene>
<name>F0WNR2_9STRA</name>
<dbReference type="SUPFAM" id="SSF52075">
    <property type="entry name" value="Outer arm dynein light chain 1"/>
    <property type="match status" value="1"/>
</dbReference>
<dbReference type="InterPro" id="IPR032675">
    <property type="entry name" value="LRR_dom_sf"/>
</dbReference>
<evidence type="ECO:0000256" key="1">
    <source>
        <dbReference type="ARBA" id="ARBA00022614"/>
    </source>
</evidence>
<proteinExistence type="predicted"/>
<keyword evidence="1" id="KW-0433">Leucine-rich repeat</keyword>